<dbReference type="PANTHER" id="PTHR33231:SF1">
    <property type="entry name" value="30S RIBOSOMAL PROTEIN"/>
    <property type="match status" value="1"/>
</dbReference>
<name>X5MM02_9HYPH</name>
<dbReference type="GO" id="GO:0022627">
    <property type="term" value="C:cytosolic small ribosomal subunit"/>
    <property type="evidence" value="ECO:0007669"/>
    <property type="project" value="TreeGrafter"/>
</dbReference>
<dbReference type="InterPro" id="IPR034694">
    <property type="entry name" value="HPF_long/plastid"/>
</dbReference>
<sequence length="192" mass="21195">MQVQVTGKHIDVGDALRTHVTDRLEAAAEKYLGRATDAHVVFSKEGHEFQADCTLRLGHGVVLQTKDRAGDIYASFDGAAEKMEKRLRRHKRRLKDHHAEGRQAPEEIDLPARVLAAEAEEHDAADSADDQPIIIAETTTKLQRLSVGEAVMRMDLADAPFLLFKAGEAGDVNMVYRRDDGNIGWVELGSKG</sequence>
<organism evidence="6 7">
    <name type="scientific">Candidatus Phaeomarinibacter ectocarpi</name>
    <dbReference type="NCBI Taxonomy" id="1458461"/>
    <lineage>
        <taxon>Bacteria</taxon>
        <taxon>Pseudomonadati</taxon>
        <taxon>Pseudomonadota</taxon>
        <taxon>Alphaproteobacteria</taxon>
        <taxon>Hyphomicrobiales</taxon>
        <taxon>Parvibaculaceae</taxon>
        <taxon>Candidatus Phaeomarinibacter</taxon>
    </lineage>
</organism>
<dbReference type="KEGG" id="pect:BN1012_Phect1736"/>
<dbReference type="EMBL" id="HG966617">
    <property type="protein sequence ID" value="CDO59950.1"/>
    <property type="molecule type" value="Genomic_DNA"/>
</dbReference>
<dbReference type="HOGENOM" id="CLU_071472_0_1_5"/>
<evidence type="ECO:0000256" key="4">
    <source>
        <dbReference type="HAMAP-Rule" id="MF_00839"/>
    </source>
</evidence>
<evidence type="ECO:0000313" key="6">
    <source>
        <dbReference type="EMBL" id="CDO59950.1"/>
    </source>
</evidence>
<protein>
    <recommendedName>
        <fullName evidence="3 4">Ribosome hibernation promoting factor</fullName>
        <shortName evidence="4">HPF</shortName>
    </recommendedName>
</protein>
<proteinExistence type="inferred from homology"/>
<comment type="subcellular location">
    <subcellularLocation>
        <location evidence="4">Cytoplasm</location>
    </subcellularLocation>
</comment>
<comment type="similarity">
    <text evidence="4">Belongs to the HPF/YfiA ribosome-associated protein family. Long HPF subfamily.</text>
</comment>
<dbReference type="NCBIfam" id="TIGR00741">
    <property type="entry name" value="yfiA"/>
    <property type="match status" value="1"/>
</dbReference>
<evidence type="ECO:0000259" key="5">
    <source>
        <dbReference type="Pfam" id="PF16321"/>
    </source>
</evidence>
<dbReference type="STRING" id="1458461.BN1012_Phect1736"/>
<keyword evidence="1 4" id="KW-0810">Translation regulation</keyword>
<dbReference type="CDD" id="cd00552">
    <property type="entry name" value="RaiA"/>
    <property type="match status" value="1"/>
</dbReference>
<dbReference type="SUPFAM" id="SSF69754">
    <property type="entry name" value="Ribosome binding protein Y (YfiA homologue)"/>
    <property type="match status" value="1"/>
</dbReference>
<dbReference type="RefSeq" id="WP_043948104.1">
    <property type="nucleotide sequence ID" value="NZ_HG966617.1"/>
</dbReference>
<dbReference type="Pfam" id="PF02482">
    <property type="entry name" value="Ribosomal_S30AE"/>
    <property type="match status" value="1"/>
</dbReference>
<evidence type="ECO:0000256" key="2">
    <source>
        <dbReference type="ARBA" id="ARBA00038695"/>
    </source>
</evidence>
<dbReference type="PATRIC" id="fig|1458461.3.peg.1739"/>
<dbReference type="InterPro" id="IPR032528">
    <property type="entry name" value="Ribosom_S30AE_C"/>
</dbReference>
<dbReference type="InterPro" id="IPR036567">
    <property type="entry name" value="RHF-like"/>
</dbReference>
<reference evidence="6 7" key="1">
    <citation type="journal article" date="2014" name="Front. Genet.">
        <title>Genome and metabolic network of "Candidatus Phaeomarinobacter ectocarpi" Ec32, a new candidate genus of Alphaproteobacteria frequently associated with brown algae.</title>
        <authorList>
            <person name="Dittami S.M."/>
            <person name="Barbeyron T."/>
            <person name="Boyen C."/>
            <person name="Cambefort J."/>
            <person name="Collet G."/>
            <person name="Delage L."/>
            <person name="Gobet A."/>
            <person name="Groisillier A."/>
            <person name="Leblanc C."/>
            <person name="Michel G."/>
            <person name="Scornet D."/>
            <person name="Siegel A."/>
            <person name="Tapia J.E."/>
            <person name="Tonon T."/>
        </authorList>
    </citation>
    <scope>NUCLEOTIDE SEQUENCE [LARGE SCALE GENOMIC DNA]</scope>
    <source>
        <strain evidence="6 7">Ec32</strain>
    </source>
</reference>
<comment type="subunit">
    <text evidence="4">Interacts with 100S ribosomes.</text>
</comment>
<dbReference type="GO" id="GO:0043024">
    <property type="term" value="F:ribosomal small subunit binding"/>
    <property type="evidence" value="ECO:0007669"/>
    <property type="project" value="TreeGrafter"/>
</dbReference>
<accession>X5MM02</accession>
<evidence type="ECO:0000256" key="1">
    <source>
        <dbReference type="ARBA" id="ARBA00022845"/>
    </source>
</evidence>
<keyword evidence="7" id="KW-1185">Reference proteome</keyword>
<feature type="domain" description="Sigma 54 modulation/S30EA ribosomal protein C-terminal" evidence="5">
    <location>
        <begin position="130"/>
        <end position="184"/>
    </location>
</feature>
<evidence type="ECO:0000313" key="7">
    <source>
        <dbReference type="Proteomes" id="UP000032160"/>
    </source>
</evidence>
<dbReference type="InterPro" id="IPR050574">
    <property type="entry name" value="HPF/YfiA_ribosome-assoc"/>
</dbReference>
<dbReference type="Gene3D" id="3.30.505.50">
    <property type="entry name" value="Sigma 54 modulation/S30EA ribosomal protein, C-terminal domain"/>
    <property type="match status" value="1"/>
</dbReference>
<dbReference type="InterPro" id="IPR003489">
    <property type="entry name" value="RHF/RaiA"/>
</dbReference>
<dbReference type="HAMAP" id="MF_00839">
    <property type="entry name" value="HPF"/>
    <property type="match status" value="1"/>
</dbReference>
<keyword evidence="4" id="KW-0963">Cytoplasm</keyword>
<dbReference type="Gene3D" id="3.30.160.100">
    <property type="entry name" value="Ribosome hibernation promotion factor-like"/>
    <property type="match status" value="1"/>
</dbReference>
<dbReference type="OrthoDB" id="9794975at2"/>
<dbReference type="InterPro" id="IPR038416">
    <property type="entry name" value="Ribosom_S30AE_C_sf"/>
</dbReference>
<dbReference type="Pfam" id="PF16321">
    <property type="entry name" value="Ribosom_S30AE_C"/>
    <property type="match status" value="1"/>
</dbReference>
<dbReference type="AlphaFoldDB" id="X5MM02"/>
<comment type="function">
    <text evidence="4">Required for dimerization of active 70S ribosomes into 100S ribosomes in stationary phase; 100S ribosomes are translationally inactive and sometimes present during exponential growth.</text>
</comment>
<dbReference type="Proteomes" id="UP000032160">
    <property type="component" value="Chromosome I"/>
</dbReference>
<evidence type="ECO:0000256" key="3">
    <source>
        <dbReference type="ARBA" id="ARBA00041148"/>
    </source>
</evidence>
<dbReference type="GO" id="GO:0045900">
    <property type="term" value="P:negative regulation of translational elongation"/>
    <property type="evidence" value="ECO:0007669"/>
    <property type="project" value="TreeGrafter"/>
</dbReference>
<dbReference type="PANTHER" id="PTHR33231">
    <property type="entry name" value="30S RIBOSOMAL PROTEIN"/>
    <property type="match status" value="1"/>
</dbReference>
<gene>
    <name evidence="4" type="primary">hpf</name>
    <name evidence="6" type="ORF">BN1012_Phect1736</name>
</gene>
<comment type="subunit">
    <text evidence="2">Associates exclusively with 100S ribosomes, which are dimers of 70S ribosomes.</text>
</comment>